<evidence type="ECO:0000313" key="1">
    <source>
        <dbReference type="EMBL" id="GAI34442.1"/>
    </source>
</evidence>
<proteinExistence type="predicted"/>
<protein>
    <submittedName>
        <fullName evidence="1">Uncharacterized protein</fullName>
    </submittedName>
</protein>
<gene>
    <name evidence="1" type="ORF">S06H3_51187</name>
</gene>
<sequence length="83" mass="9462">MNPAIFSVAKEKGRIEMKKADVLKTIETRRDLSHIREVYETKDVMEVNQRVKGNWEVLAAGPSSEKDLDKNVLFVLGRSETSK</sequence>
<organism evidence="1">
    <name type="scientific">marine sediment metagenome</name>
    <dbReference type="NCBI Taxonomy" id="412755"/>
    <lineage>
        <taxon>unclassified sequences</taxon>
        <taxon>metagenomes</taxon>
        <taxon>ecological metagenomes</taxon>
    </lineage>
</organism>
<reference evidence="1" key="1">
    <citation type="journal article" date="2014" name="Front. Microbiol.">
        <title>High frequency of phylogenetically diverse reductive dehalogenase-homologous genes in deep subseafloor sedimentary metagenomes.</title>
        <authorList>
            <person name="Kawai M."/>
            <person name="Futagami T."/>
            <person name="Toyoda A."/>
            <person name="Takaki Y."/>
            <person name="Nishi S."/>
            <person name="Hori S."/>
            <person name="Arai W."/>
            <person name="Tsubouchi T."/>
            <person name="Morono Y."/>
            <person name="Uchiyama I."/>
            <person name="Ito T."/>
            <person name="Fujiyama A."/>
            <person name="Inagaki F."/>
            <person name="Takami H."/>
        </authorList>
    </citation>
    <scope>NUCLEOTIDE SEQUENCE</scope>
    <source>
        <strain evidence="1">Expedition CK06-06</strain>
    </source>
</reference>
<dbReference type="AlphaFoldDB" id="X1MS05"/>
<dbReference type="EMBL" id="BARV01032468">
    <property type="protein sequence ID" value="GAI34442.1"/>
    <property type="molecule type" value="Genomic_DNA"/>
</dbReference>
<comment type="caution">
    <text evidence="1">The sequence shown here is derived from an EMBL/GenBank/DDBJ whole genome shotgun (WGS) entry which is preliminary data.</text>
</comment>
<accession>X1MS05</accession>
<name>X1MS05_9ZZZZ</name>